<keyword evidence="2" id="KW-1185">Reference proteome</keyword>
<accession>A0A1H6D8E9</accession>
<evidence type="ECO:0000313" key="1">
    <source>
        <dbReference type="EMBL" id="SEG81697.1"/>
    </source>
</evidence>
<reference evidence="2" key="1">
    <citation type="submission" date="2016-10" db="EMBL/GenBank/DDBJ databases">
        <authorList>
            <person name="Varghese N."/>
            <person name="Submissions S."/>
        </authorList>
    </citation>
    <scope>NUCLEOTIDE SEQUENCE [LARGE SCALE GENOMIC DNA]</scope>
    <source>
        <strain evidence="2">DSM 43163</strain>
    </source>
</reference>
<protein>
    <submittedName>
        <fullName evidence="1">Uncharacterized protein</fullName>
    </submittedName>
</protein>
<evidence type="ECO:0000313" key="2">
    <source>
        <dbReference type="Proteomes" id="UP000236723"/>
    </source>
</evidence>
<dbReference type="AlphaFoldDB" id="A0A1H6D8E9"/>
<proteinExistence type="predicted"/>
<gene>
    <name evidence="1" type="ORF">SAMN04489712_114121</name>
</gene>
<sequence length="101" mass="11014">MARITAYLSTVRNYGIGIGKTAERLGEARPLASVTEEEIGEALELLWGGAAVNTWNAREPDNPTLTPPRPALAARCCRRPSEAATGRRACSPEDIPTIYFW</sequence>
<organism evidence="1 2">
    <name type="scientific">Thermomonospora echinospora</name>
    <dbReference type="NCBI Taxonomy" id="1992"/>
    <lineage>
        <taxon>Bacteria</taxon>
        <taxon>Bacillati</taxon>
        <taxon>Actinomycetota</taxon>
        <taxon>Actinomycetes</taxon>
        <taxon>Streptosporangiales</taxon>
        <taxon>Thermomonosporaceae</taxon>
        <taxon>Thermomonospora</taxon>
    </lineage>
</organism>
<name>A0A1H6D8E9_9ACTN</name>
<dbReference type="RefSeq" id="WP_235018179.1">
    <property type="nucleotide sequence ID" value="NZ_FNVO01000014.1"/>
</dbReference>
<dbReference type="EMBL" id="FNVO01000014">
    <property type="protein sequence ID" value="SEG81697.1"/>
    <property type="molecule type" value="Genomic_DNA"/>
</dbReference>
<dbReference type="Proteomes" id="UP000236723">
    <property type="component" value="Unassembled WGS sequence"/>
</dbReference>